<evidence type="ECO:0000313" key="3">
    <source>
        <dbReference type="Proteomes" id="UP000558488"/>
    </source>
</evidence>
<keyword evidence="3" id="KW-1185">Reference proteome</keyword>
<feature type="signal peptide" evidence="1">
    <location>
        <begin position="1"/>
        <end position="15"/>
    </location>
</feature>
<organism evidence="2 3">
    <name type="scientific">Pipistrellus kuhlii</name>
    <name type="common">Kuhl's pipistrelle</name>
    <dbReference type="NCBI Taxonomy" id="59472"/>
    <lineage>
        <taxon>Eukaryota</taxon>
        <taxon>Metazoa</taxon>
        <taxon>Chordata</taxon>
        <taxon>Craniata</taxon>
        <taxon>Vertebrata</taxon>
        <taxon>Euteleostomi</taxon>
        <taxon>Mammalia</taxon>
        <taxon>Eutheria</taxon>
        <taxon>Laurasiatheria</taxon>
        <taxon>Chiroptera</taxon>
        <taxon>Yangochiroptera</taxon>
        <taxon>Vespertilionidae</taxon>
        <taxon>Pipistrellus</taxon>
    </lineage>
</organism>
<evidence type="ECO:0000256" key="1">
    <source>
        <dbReference type="SAM" id="SignalP"/>
    </source>
</evidence>
<reference evidence="2 3" key="1">
    <citation type="journal article" date="2020" name="Nature">
        <title>Six reference-quality genomes reveal evolution of bat adaptations.</title>
        <authorList>
            <person name="Jebb D."/>
            <person name="Huang Z."/>
            <person name="Pippel M."/>
            <person name="Hughes G.M."/>
            <person name="Lavrichenko K."/>
            <person name="Devanna P."/>
            <person name="Winkler S."/>
            <person name="Jermiin L.S."/>
            <person name="Skirmuntt E.C."/>
            <person name="Katzourakis A."/>
            <person name="Burkitt-Gray L."/>
            <person name="Ray D.A."/>
            <person name="Sullivan K.A.M."/>
            <person name="Roscito J.G."/>
            <person name="Kirilenko B.M."/>
            <person name="Davalos L.M."/>
            <person name="Corthals A.P."/>
            <person name="Power M.L."/>
            <person name="Jones G."/>
            <person name="Ransome R.D."/>
            <person name="Dechmann D.K.N."/>
            <person name="Locatelli A.G."/>
            <person name="Puechmaille S.J."/>
            <person name="Fedrigo O."/>
            <person name="Jarvis E.D."/>
            <person name="Hiller M."/>
            <person name="Vernes S.C."/>
            <person name="Myers E.W."/>
            <person name="Teeling E.C."/>
        </authorList>
    </citation>
    <scope>NUCLEOTIDE SEQUENCE [LARGE SCALE GENOMIC DNA]</scope>
    <source>
        <strain evidence="2">MPipKuh1</strain>
        <tissue evidence="2">Flight muscle</tissue>
    </source>
</reference>
<dbReference type="EMBL" id="JACAGB010000100">
    <property type="protein sequence ID" value="KAF6270961.1"/>
    <property type="molecule type" value="Genomic_DNA"/>
</dbReference>
<evidence type="ECO:0000313" key="2">
    <source>
        <dbReference type="EMBL" id="KAF6270961.1"/>
    </source>
</evidence>
<dbReference type="AlphaFoldDB" id="A0A7J7R487"/>
<dbReference type="Proteomes" id="UP000558488">
    <property type="component" value="Unassembled WGS sequence"/>
</dbReference>
<protein>
    <submittedName>
        <fullName evidence="2">Uncharacterized protein</fullName>
    </submittedName>
</protein>
<sequence length="140" mass="15075">MSMWMWVLSLNGANAWHPEGTSWKAMERFPDNSVGGYHPVLTCSSQVPTACPLPCLSRPAEGSSNRPALLGKGVDGEGLGCFIRQDEPGWARLHCGEGGRGSTETHFWHQLLLSLCPRPTQGNAPHSSLVPVTTALGQLK</sequence>
<accession>A0A7J7R487</accession>
<gene>
    <name evidence="2" type="ORF">mPipKuh1_007985</name>
</gene>
<proteinExistence type="predicted"/>
<comment type="caution">
    <text evidence="2">The sequence shown here is derived from an EMBL/GenBank/DDBJ whole genome shotgun (WGS) entry which is preliminary data.</text>
</comment>
<feature type="chain" id="PRO_5029726908" evidence="1">
    <location>
        <begin position="16"/>
        <end position="140"/>
    </location>
</feature>
<name>A0A7J7R487_PIPKU</name>
<keyword evidence="1" id="KW-0732">Signal</keyword>